<evidence type="ECO:0000313" key="2">
    <source>
        <dbReference type="Proteomes" id="UP000569914"/>
    </source>
</evidence>
<organism evidence="1 2">
    <name type="scientific">Microlunatus parietis</name>
    <dbReference type="NCBI Taxonomy" id="682979"/>
    <lineage>
        <taxon>Bacteria</taxon>
        <taxon>Bacillati</taxon>
        <taxon>Actinomycetota</taxon>
        <taxon>Actinomycetes</taxon>
        <taxon>Propionibacteriales</taxon>
        <taxon>Propionibacteriaceae</taxon>
        <taxon>Microlunatus</taxon>
    </lineage>
</organism>
<dbReference type="RefSeq" id="WP_179757077.1">
    <property type="nucleotide sequence ID" value="NZ_JACCBU010000001.1"/>
</dbReference>
<proteinExistence type="predicted"/>
<name>A0A7Y9LG00_9ACTN</name>
<comment type="caution">
    <text evidence="1">The sequence shown here is derived from an EMBL/GenBank/DDBJ whole genome shotgun (WGS) entry which is preliminary data.</text>
</comment>
<dbReference type="EMBL" id="JACCBU010000001">
    <property type="protein sequence ID" value="NYE74626.1"/>
    <property type="molecule type" value="Genomic_DNA"/>
</dbReference>
<keyword evidence="2" id="KW-1185">Reference proteome</keyword>
<accession>A0A7Y9LG00</accession>
<dbReference type="AlphaFoldDB" id="A0A7Y9LG00"/>
<gene>
    <name evidence="1" type="ORF">BKA15_005955</name>
</gene>
<sequence>MPSPDPLTAFVEQITRNTLDSGGCTADVAARRILPGEDAWYFPRFPEHTMIVSLPELGSSLVRFIELHHHHHLAGDIWLGTWINPAIHQCYLDLITRHEDEHEALRLARLYSHAGGRKIIAICNPARRQTRQVWTD</sequence>
<reference evidence="1 2" key="1">
    <citation type="submission" date="2020-07" db="EMBL/GenBank/DDBJ databases">
        <title>Sequencing the genomes of 1000 actinobacteria strains.</title>
        <authorList>
            <person name="Klenk H.-P."/>
        </authorList>
    </citation>
    <scope>NUCLEOTIDE SEQUENCE [LARGE SCALE GENOMIC DNA]</scope>
    <source>
        <strain evidence="1 2">DSM 22083</strain>
    </source>
</reference>
<evidence type="ECO:0000313" key="1">
    <source>
        <dbReference type="EMBL" id="NYE74626.1"/>
    </source>
</evidence>
<protein>
    <submittedName>
        <fullName evidence="1">Uncharacterized protein</fullName>
    </submittedName>
</protein>
<dbReference type="Proteomes" id="UP000569914">
    <property type="component" value="Unassembled WGS sequence"/>
</dbReference>